<gene>
    <name evidence="5" type="ORF">Z043_124991</name>
</gene>
<sequence>MLTHVGYVSVCPDAFVIQQQLVGGVMVRQKTVVKQPGRRGQLSTAVHCGPLLSIWLIQRFLHLSAASASTFDTLGEERGFDRGLNEAVSGGGRGRPTRKGSANRFFVSDDSVEACSAMSQGSSVQRFTWPHETIAPLTATARRSPHEADRETSRMAGGRDSAALRDTGSSLNHIEAKTENLASGGWKSNPPVRVSGTDAAAPVFIQSPGNVTSSLGKPVRLQCSLRVDGGDGEPPDVAWRRDGRPLDLADTNQMQMPVGEESWLTVSTLSIDSVKLTDMGGYSCVVMAGGQKTVSQEGRIQLEGECAPYRPRRVLHTRASTSRRRNASPMSRSTSRLLFVPESHESPSFLPGLPHFTVEPRDTSLPANGAVTLRCEARGPPDPVRVIWLRDGLPLNTLLEPISLSPSSLRVAGLNKTSVFSCEAHNRKGVATSSSGVVTVVPSQPRSVQPVHVTNRSLSISWEPGFGGAYPVTMCSIQPRGLLLPPPCGGVPLIKPQTGVAAEFISPLIIRRTSGSPHGETGNAEVEAARLLLVPQFAPEAPQTVEFTVNPSLLGQR</sequence>
<dbReference type="PANTHER" id="PTHR44170:SF56">
    <property type="entry name" value="FIBRONECTIN TYPE-III DOMAIN-CONTAINING PROTEIN"/>
    <property type="match status" value="1"/>
</dbReference>
<dbReference type="PROSITE" id="PS50835">
    <property type="entry name" value="IG_LIKE"/>
    <property type="match status" value="2"/>
</dbReference>
<dbReference type="SMART" id="SM00408">
    <property type="entry name" value="IGc2"/>
    <property type="match status" value="2"/>
</dbReference>
<dbReference type="InterPro" id="IPR013783">
    <property type="entry name" value="Ig-like_fold"/>
</dbReference>
<dbReference type="GO" id="GO:0016301">
    <property type="term" value="F:kinase activity"/>
    <property type="evidence" value="ECO:0007669"/>
    <property type="project" value="UniProtKB-KW"/>
</dbReference>
<accession>A0A0P7W4B8</accession>
<dbReference type="Pfam" id="PF13927">
    <property type="entry name" value="Ig_3"/>
    <property type="match status" value="2"/>
</dbReference>
<protein>
    <submittedName>
        <fullName evidence="5">Tyrosine-protein kinase receptor UFO-like</fullName>
    </submittedName>
</protein>
<dbReference type="EMBL" id="JARO02016876">
    <property type="protein sequence ID" value="KPP57306.1"/>
    <property type="molecule type" value="Genomic_DNA"/>
</dbReference>
<feature type="domain" description="Ig-like" evidence="4">
    <location>
        <begin position="354"/>
        <end position="439"/>
    </location>
</feature>
<keyword evidence="1" id="KW-0677">Repeat</keyword>
<dbReference type="AlphaFoldDB" id="A0A0P7W4B8"/>
<dbReference type="GO" id="GO:0098609">
    <property type="term" value="P:cell-cell adhesion"/>
    <property type="evidence" value="ECO:0007669"/>
    <property type="project" value="TreeGrafter"/>
</dbReference>
<proteinExistence type="predicted"/>
<dbReference type="InterPro" id="IPR003599">
    <property type="entry name" value="Ig_sub"/>
</dbReference>
<dbReference type="InterPro" id="IPR003598">
    <property type="entry name" value="Ig_sub2"/>
</dbReference>
<dbReference type="Proteomes" id="UP000034805">
    <property type="component" value="Unassembled WGS sequence"/>
</dbReference>
<feature type="domain" description="Ig-like" evidence="4">
    <location>
        <begin position="202"/>
        <end position="295"/>
    </location>
</feature>
<keyword evidence="5" id="KW-0675">Receptor</keyword>
<evidence type="ECO:0000256" key="1">
    <source>
        <dbReference type="ARBA" id="ARBA00022737"/>
    </source>
</evidence>
<dbReference type="SUPFAM" id="SSF48726">
    <property type="entry name" value="Immunoglobulin"/>
    <property type="match status" value="2"/>
</dbReference>
<evidence type="ECO:0000256" key="3">
    <source>
        <dbReference type="SAM" id="MobiDB-lite"/>
    </source>
</evidence>
<evidence type="ECO:0000313" key="6">
    <source>
        <dbReference type="Proteomes" id="UP000034805"/>
    </source>
</evidence>
<keyword evidence="2" id="KW-1015">Disulfide bond</keyword>
<evidence type="ECO:0000259" key="4">
    <source>
        <dbReference type="PROSITE" id="PS50835"/>
    </source>
</evidence>
<comment type="caution">
    <text evidence="5">The sequence shown here is derived from an EMBL/GenBank/DDBJ whole genome shotgun (WGS) entry which is preliminary data.</text>
</comment>
<dbReference type="STRING" id="113540.ENSSFOP00015011388"/>
<organism evidence="5 6">
    <name type="scientific">Scleropages formosus</name>
    <name type="common">Asian bonytongue</name>
    <name type="synonym">Osteoglossum formosum</name>
    <dbReference type="NCBI Taxonomy" id="113540"/>
    <lineage>
        <taxon>Eukaryota</taxon>
        <taxon>Metazoa</taxon>
        <taxon>Chordata</taxon>
        <taxon>Craniata</taxon>
        <taxon>Vertebrata</taxon>
        <taxon>Euteleostomi</taxon>
        <taxon>Actinopterygii</taxon>
        <taxon>Neopterygii</taxon>
        <taxon>Teleostei</taxon>
        <taxon>Osteoglossocephala</taxon>
        <taxon>Osteoglossomorpha</taxon>
        <taxon>Osteoglossiformes</taxon>
        <taxon>Osteoglossidae</taxon>
        <taxon>Scleropages</taxon>
    </lineage>
</organism>
<keyword evidence="5" id="KW-0808">Transferase</keyword>
<dbReference type="Gene3D" id="2.60.40.10">
    <property type="entry name" value="Immunoglobulins"/>
    <property type="match status" value="2"/>
</dbReference>
<reference evidence="5 6" key="1">
    <citation type="submission" date="2015-08" db="EMBL/GenBank/DDBJ databases">
        <title>The genome of the Asian arowana (Scleropages formosus).</title>
        <authorList>
            <person name="Tan M.H."/>
            <person name="Gan H.M."/>
            <person name="Croft L.J."/>
            <person name="Austin C.M."/>
        </authorList>
    </citation>
    <scope>NUCLEOTIDE SEQUENCE [LARGE SCALE GENOMIC DNA]</scope>
    <source>
        <strain evidence="5">Aro1</strain>
    </source>
</reference>
<feature type="region of interest" description="Disordered" evidence="3">
    <location>
        <begin position="140"/>
        <end position="165"/>
    </location>
</feature>
<feature type="compositionally biased region" description="Basic and acidic residues" evidence="3">
    <location>
        <begin position="144"/>
        <end position="153"/>
    </location>
</feature>
<name>A0A0P7W4B8_SCLFO</name>
<dbReference type="SMART" id="SM00409">
    <property type="entry name" value="IG"/>
    <property type="match status" value="2"/>
</dbReference>
<dbReference type="FunFam" id="2.60.40.10:FF:000662">
    <property type="entry name" value="Tyrosine-protein kinase receptor UFO"/>
    <property type="match status" value="1"/>
</dbReference>
<evidence type="ECO:0000256" key="2">
    <source>
        <dbReference type="ARBA" id="ARBA00023157"/>
    </source>
</evidence>
<dbReference type="InterPro" id="IPR036179">
    <property type="entry name" value="Ig-like_dom_sf"/>
</dbReference>
<keyword evidence="5" id="KW-0418">Kinase</keyword>
<dbReference type="InterPro" id="IPR007110">
    <property type="entry name" value="Ig-like_dom"/>
</dbReference>
<evidence type="ECO:0000313" key="5">
    <source>
        <dbReference type="EMBL" id="KPP57306.1"/>
    </source>
</evidence>
<dbReference type="PANTHER" id="PTHR44170">
    <property type="entry name" value="PROTEIN SIDEKICK"/>
    <property type="match status" value="1"/>
</dbReference>